<dbReference type="InterPro" id="IPR036890">
    <property type="entry name" value="HATPase_C_sf"/>
</dbReference>
<evidence type="ECO:0000256" key="2">
    <source>
        <dbReference type="ARBA" id="ARBA00022777"/>
    </source>
</evidence>
<evidence type="ECO:0000313" key="7">
    <source>
        <dbReference type="Proteomes" id="UP000811255"/>
    </source>
</evidence>
<dbReference type="Pfam" id="PF07730">
    <property type="entry name" value="HisKA_3"/>
    <property type="match status" value="1"/>
</dbReference>
<gene>
    <name evidence="6" type="ORF">KK137_00685</name>
</gene>
<dbReference type="SMART" id="SM00387">
    <property type="entry name" value="HATPase_c"/>
    <property type="match status" value="1"/>
</dbReference>
<feature type="transmembrane region" description="Helical" evidence="4">
    <location>
        <begin position="54"/>
        <end position="73"/>
    </location>
</feature>
<evidence type="ECO:0000313" key="6">
    <source>
        <dbReference type="EMBL" id="MBT2132836.1"/>
    </source>
</evidence>
<keyword evidence="2" id="KW-0418">Kinase</keyword>
<dbReference type="InterPro" id="IPR003594">
    <property type="entry name" value="HATPase_dom"/>
</dbReference>
<dbReference type="Gene3D" id="1.20.5.1930">
    <property type="match status" value="1"/>
</dbReference>
<keyword evidence="3" id="KW-0902">Two-component regulatory system</keyword>
<dbReference type="InterPro" id="IPR011712">
    <property type="entry name" value="Sig_transdc_His_kin_sub3_dim/P"/>
</dbReference>
<comment type="caution">
    <text evidence="6">The sequence shown here is derived from an EMBL/GenBank/DDBJ whole genome shotgun (WGS) entry which is preliminary data.</text>
</comment>
<organism evidence="6 7">
    <name type="scientific">Croceibacterium selenioxidans</name>
    <dbReference type="NCBI Taxonomy" id="2838833"/>
    <lineage>
        <taxon>Bacteria</taxon>
        <taxon>Pseudomonadati</taxon>
        <taxon>Pseudomonadota</taxon>
        <taxon>Alphaproteobacteria</taxon>
        <taxon>Sphingomonadales</taxon>
        <taxon>Erythrobacteraceae</taxon>
        <taxon>Croceibacterium</taxon>
    </lineage>
</organism>
<dbReference type="EMBL" id="JAHFVK010000001">
    <property type="protein sequence ID" value="MBT2132836.1"/>
    <property type="molecule type" value="Genomic_DNA"/>
</dbReference>
<keyword evidence="4" id="KW-1133">Transmembrane helix</keyword>
<protein>
    <recommendedName>
        <fullName evidence="5">Histidine kinase/HSP90-like ATPase domain-containing protein</fullName>
    </recommendedName>
</protein>
<evidence type="ECO:0000259" key="5">
    <source>
        <dbReference type="SMART" id="SM00387"/>
    </source>
</evidence>
<dbReference type="PANTHER" id="PTHR24421:SF55">
    <property type="entry name" value="SENSOR HISTIDINE KINASE YDFH"/>
    <property type="match status" value="1"/>
</dbReference>
<feature type="domain" description="Histidine kinase/HSP90-like ATPase" evidence="5">
    <location>
        <begin position="457"/>
        <end position="546"/>
    </location>
</feature>
<dbReference type="PANTHER" id="PTHR24421">
    <property type="entry name" value="NITRATE/NITRITE SENSOR PROTEIN NARX-RELATED"/>
    <property type="match status" value="1"/>
</dbReference>
<name>A0ABS5VZ86_9SPHN</name>
<keyword evidence="4" id="KW-0812">Transmembrane</keyword>
<dbReference type="CDD" id="cd16917">
    <property type="entry name" value="HATPase_UhpB-NarQ-NarX-like"/>
    <property type="match status" value="1"/>
</dbReference>
<keyword evidence="4" id="KW-0472">Membrane</keyword>
<dbReference type="Pfam" id="PF02518">
    <property type="entry name" value="HATPase_c"/>
    <property type="match status" value="1"/>
</dbReference>
<sequence length="548" mass="61174">MSRSRREVFLSTRNTLLYSDPERLIGIGRAVTVGFALLAMYLDPTQPRKFQYEVSTLLAAYAVFAAVLLLRPIDRPTRSLAHLWVHLIDSLVLGLLAFLSNELTSPFFSFFSFPLLAMTMRWGLKGTILGAAILEVMLLVIGIPDILDGNSELNYLIVRGAYFLVFATMLGYFAAYREQSRARLISLANWPTDNLAYDQYAWLSRMCRHATTVLDGEELIVVWREQESPRGCVAHWQGGQLSIHRNADPNYWSSVETHAFARLPARGARLIDRANLAEMKLALGIAGTSSITKEPTVIAASFHTLRFTGLCAISNPDSRPEDALSLVEIIASHFAGELERFDLVSQVSDIARSEEREKLARDLHDGVLQDLTAITLKLRNAHVPLPEQTPVLREIELLIAEQQRRIRHFVEDQRDRRSSHTFDAASELRVLVGRLANQWAIDVEIEEIDLPTKLPRGVLENVEQLVSEATANAVRHGAARQVLVRLSGDSEKLALVIRDDGKGLAEEKLDTGSSSLRSRLEKFGGSMSIGRAFPGLEITMNIPMRGRA</sequence>
<dbReference type="InterPro" id="IPR050482">
    <property type="entry name" value="Sensor_HK_TwoCompSys"/>
</dbReference>
<feature type="transmembrane region" description="Helical" evidence="4">
    <location>
        <begin position="153"/>
        <end position="175"/>
    </location>
</feature>
<dbReference type="SUPFAM" id="SSF55874">
    <property type="entry name" value="ATPase domain of HSP90 chaperone/DNA topoisomerase II/histidine kinase"/>
    <property type="match status" value="1"/>
</dbReference>
<evidence type="ECO:0000256" key="4">
    <source>
        <dbReference type="SAM" id="Phobius"/>
    </source>
</evidence>
<evidence type="ECO:0000256" key="1">
    <source>
        <dbReference type="ARBA" id="ARBA00022679"/>
    </source>
</evidence>
<keyword evidence="7" id="KW-1185">Reference proteome</keyword>
<dbReference type="Gene3D" id="3.30.565.10">
    <property type="entry name" value="Histidine kinase-like ATPase, C-terminal domain"/>
    <property type="match status" value="1"/>
</dbReference>
<evidence type="ECO:0000256" key="3">
    <source>
        <dbReference type="ARBA" id="ARBA00023012"/>
    </source>
</evidence>
<keyword evidence="1" id="KW-0808">Transferase</keyword>
<accession>A0ABS5VZ86</accession>
<reference evidence="6 7" key="1">
    <citation type="submission" date="2021-05" db="EMBL/GenBank/DDBJ databases">
        <title>Croceibacterium sp. LX-88 genome sequence.</title>
        <authorList>
            <person name="Luo X."/>
        </authorList>
    </citation>
    <scope>NUCLEOTIDE SEQUENCE [LARGE SCALE GENOMIC DNA]</scope>
    <source>
        <strain evidence="6 7">LX-88</strain>
    </source>
</reference>
<proteinExistence type="predicted"/>
<feature type="transmembrane region" description="Helical" evidence="4">
    <location>
        <begin position="24"/>
        <end position="42"/>
    </location>
</feature>
<feature type="transmembrane region" description="Helical" evidence="4">
    <location>
        <begin position="128"/>
        <end position="147"/>
    </location>
</feature>
<dbReference type="RefSeq" id="WP_214533972.1">
    <property type="nucleotide sequence ID" value="NZ_JAHFVK010000001.1"/>
</dbReference>
<dbReference type="Proteomes" id="UP000811255">
    <property type="component" value="Unassembled WGS sequence"/>
</dbReference>